<evidence type="ECO:0000313" key="1">
    <source>
        <dbReference type="EMBL" id="QHS91176.1"/>
    </source>
</evidence>
<sequence length="289" mass="33947">MSILINSTLDTIKHEFLHPAPKWTFSRMMEEKESEYLRKECHTDSEFDPHNRRKALYNNMVEGISTLVKATCAYGQVIVIFEDPKQADDIPWGLWGRILRMYTENGHPPFTVFFLANTHLRTFPSGTKAITATNINGGYTYPCNRETIVIYRAEDATRVLLHELMHSCCLDNHDNGIDRVEAETEAWAELVYIAILSQGKKKEFDELLRLQSEWMRQQNRKVKEHMRQPESMEFPWRYTIGKEDMWRKWNILCELRRPFVSVGNSLRLTCPPSTVLKTRFQVRKESTIL</sequence>
<reference evidence="1" key="1">
    <citation type="journal article" date="2020" name="Nature">
        <title>Giant virus diversity and host interactions through global metagenomics.</title>
        <authorList>
            <person name="Schulz F."/>
            <person name="Roux S."/>
            <person name="Paez-Espino D."/>
            <person name="Jungbluth S."/>
            <person name="Walsh D.A."/>
            <person name="Denef V.J."/>
            <person name="McMahon K.D."/>
            <person name="Konstantinidis K.T."/>
            <person name="Eloe-Fadrosh E.A."/>
            <person name="Kyrpides N.C."/>
            <person name="Woyke T."/>
        </authorList>
    </citation>
    <scope>NUCLEOTIDE SEQUENCE</scope>
    <source>
        <strain evidence="1">GVMAG-M-3300013004-44</strain>
    </source>
</reference>
<protein>
    <submittedName>
        <fullName evidence="1">Uncharacterized protein</fullName>
    </submittedName>
</protein>
<name>A0A6C0BG95_9ZZZZ</name>
<organism evidence="1">
    <name type="scientific">viral metagenome</name>
    <dbReference type="NCBI Taxonomy" id="1070528"/>
    <lineage>
        <taxon>unclassified sequences</taxon>
        <taxon>metagenomes</taxon>
        <taxon>organismal metagenomes</taxon>
    </lineage>
</organism>
<proteinExistence type="predicted"/>
<dbReference type="AlphaFoldDB" id="A0A6C0BG95"/>
<accession>A0A6C0BG95</accession>
<dbReference type="EMBL" id="MN739156">
    <property type="protein sequence ID" value="QHS91176.1"/>
    <property type="molecule type" value="Genomic_DNA"/>
</dbReference>